<proteinExistence type="predicted"/>
<dbReference type="Pfam" id="PF01936">
    <property type="entry name" value="NYN"/>
    <property type="match status" value="1"/>
</dbReference>
<comment type="caution">
    <text evidence="2">The sequence shown here is derived from an EMBL/GenBank/DDBJ whole genome shotgun (WGS) entry which is preliminary data.</text>
</comment>
<dbReference type="Gene3D" id="3.40.50.1010">
    <property type="entry name" value="5'-nuclease"/>
    <property type="match status" value="1"/>
</dbReference>
<accession>A0A367R2J6</accession>
<dbReference type="GO" id="GO:0004540">
    <property type="term" value="F:RNA nuclease activity"/>
    <property type="evidence" value="ECO:0007669"/>
    <property type="project" value="InterPro"/>
</dbReference>
<dbReference type="Proteomes" id="UP000252085">
    <property type="component" value="Unassembled WGS sequence"/>
</dbReference>
<feature type="domain" description="NYN" evidence="1">
    <location>
        <begin position="3"/>
        <end position="174"/>
    </location>
</feature>
<sequence length="181" mass="20843">MFFIDGENIVSRYQAMLKKGSIPKQPDCFFHEQDIYLWRPLNGIPDEPQYQNEFIRAYYYTSVTGDDVKFNAVFNSLKKIVTLAAKSQTLYPVLLKKDRKEIKAKGVDIQMTVDILSHVFQNNVDTVCLFSGDGDYVPVVREVISRGKKIFIGAFSDGFNSYLKQLADEIIDLDLIYFEQL</sequence>
<dbReference type="EMBL" id="LXQE01000185">
    <property type="protein sequence ID" value="RCJ30635.1"/>
    <property type="molecule type" value="Genomic_DNA"/>
</dbReference>
<dbReference type="PANTHER" id="PTHR35458:SF8">
    <property type="entry name" value="SLR0650 PROTEIN"/>
    <property type="match status" value="1"/>
</dbReference>
<gene>
    <name evidence="2" type="ORF">A6769_33110</name>
</gene>
<dbReference type="InterPro" id="IPR021139">
    <property type="entry name" value="NYN"/>
</dbReference>
<name>A0A367R2J6_NOSPU</name>
<organism evidence="2 3">
    <name type="scientific">Nostoc punctiforme NIES-2108</name>
    <dbReference type="NCBI Taxonomy" id="1356359"/>
    <lineage>
        <taxon>Bacteria</taxon>
        <taxon>Bacillati</taxon>
        <taxon>Cyanobacteriota</taxon>
        <taxon>Cyanophyceae</taxon>
        <taxon>Nostocales</taxon>
        <taxon>Nostocaceae</taxon>
        <taxon>Nostoc</taxon>
    </lineage>
</organism>
<reference evidence="2 3" key="1">
    <citation type="submission" date="2016-04" db="EMBL/GenBank/DDBJ databases">
        <authorList>
            <person name="Evans L.H."/>
            <person name="Alamgir A."/>
            <person name="Owens N."/>
            <person name="Weber N.D."/>
            <person name="Virtaneva K."/>
            <person name="Barbian K."/>
            <person name="Babar A."/>
            <person name="Rosenke K."/>
        </authorList>
    </citation>
    <scope>NUCLEOTIDE SEQUENCE [LARGE SCALE GENOMIC DNA]</scope>
    <source>
        <strain evidence="2">NIES-2108</strain>
    </source>
</reference>
<protein>
    <recommendedName>
        <fullName evidence="1">NYN domain-containing protein</fullName>
    </recommendedName>
</protein>
<evidence type="ECO:0000313" key="2">
    <source>
        <dbReference type="EMBL" id="RCJ30635.1"/>
    </source>
</evidence>
<evidence type="ECO:0000259" key="1">
    <source>
        <dbReference type="Pfam" id="PF01936"/>
    </source>
</evidence>
<evidence type="ECO:0000313" key="3">
    <source>
        <dbReference type="Proteomes" id="UP000252085"/>
    </source>
</evidence>
<dbReference type="InterPro" id="IPR047140">
    <property type="entry name" value="LabA"/>
</dbReference>
<dbReference type="AlphaFoldDB" id="A0A367R2J6"/>
<dbReference type="PANTHER" id="PTHR35458">
    <property type="entry name" value="SLR0755 PROTEIN"/>
    <property type="match status" value="1"/>
</dbReference>